<evidence type="ECO:0000313" key="6">
    <source>
        <dbReference type="EMBL" id="KIM98448.1"/>
    </source>
</evidence>
<reference evidence="7" key="2">
    <citation type="submission" date="2015-01" db="EMBL/GenBank/DDBJ databases">
        <title>Evolutionary Origins and Diversification of the Mycorrhizal Mutualists.</title>
        <authorList>
            <consortium name="DOE Joint Genome Institute"/>
            <consortium name="Mycorrhizal Genomics Consortium"/>
            <person name="Kohler A."/>
            <person name="Kuo A."/>
            <person name="Nagy L.G."/>
            <person name="Floudas D."/>
            <person name="Copeland A."/>
            <person name="Barry K.W."/>
            <person name="Cichocki N."/>
            <person name="Veneault-Fourrey C."/>
            <person name="LaButti K."/>
            <person name="Lindquist E.A."/>
            <person name="Lipzen A."/>
            <person name="Lundell T."/>
            <person name="Morin E."/>
            <person name="Murat C."/>
            <person name="Riley R."/>
            <person name="Ohm R."/>
            <person name="Sun H."/>
            <person name="Tunlid A."/>
            <person name="Henrissat B."/>
            <person name="Grigoriev I.V."/>
            <person name="Hibbett D.S."/>
            <person name="Martin F."/>
        </authorList>
    </citation>
    <scope>NUCLEOTIDE SEQUENCE [LARGE SCALE GENOMIC DNA]</scope>
    <source>
        <strain evidence="7">Zn</strain>
    </source>
</reference>
<dbReference type="Pfam" id="PF04479">
    <property type="entry name" value="RTA1"/>
    <property type="match status" value="1"/>
</dbReference>
<dbReference type="FunCoup" id="A0A0C3CHI0">
    <property type="interactions" value="57"/>
</dbReference>
<reference evidence="6 7" key="1">
    <citation type="submission" date="2014-04" db="EMBL/GenBank/DDBJ databases">
        <authorList>
            <consortium name="DOE Joint Genome Institute"/>
            <person name="Kuo A."/>
            <person name="Martino E."/>
            <person name="Perotto S."/>
            <person name="Kohler A."/>
            <person name="Nagy L.G."/>
            <person name="Floudas D."/>
            <person name="Copeland A."/>
            <person name="Barry K.W."/>
            <person name="Cichocki N."/>
            <person name="Veneault-Fourrey C."/>
            <person name="LaButti K."/>
            <person name="Lindquist E.A."/>
            <person name="Lipzen A."/>
            <person name="Lundell T."/>
            <person name="Morin E."/>
            <person name="Murat C."/>
            <person name="Sun H."/>
            <person name="Tunlid A."/>
            <person name="Henrissat B."/>
            <person name="Grigoriev I.V."/>
            <person name="Hibbett D.S."/>
            <person name="Martin F."/>
            <person name="Nordberg H.P."/>
            <person name="Cantor M.N."/>
            <person name="Hua S.X."/>
        </authorList>
    </citation>
    <scope>NUCLEOTIDE SEQUENCE [LARGE SCALE GENOMIC DNA]</scope>
    <source>
        <strain evidence="6 7">Zn</strain>
    </source>
</reference>
<keyword evidence="4 5" id="KW-0472">Membrane</keyword>
<feature type="transmembrane region" description="Helical" evidence="5">
    <location>
        <begin position="223"/>
        <end position="243"/>
    </location>
</feature>
<dbReference type="GO" id="GO:0005886">
    <property type="term" value="C:plasma membrane"/>
    <property type="evidence" value="ECO:0007669"/>
    <property type="project" value="TreeGrafter"/>
</dbReference>
<dbReference type="HOGENOM" id="CLU_033465_6_1_1"/>
<dbReference type="PANTHER" id="PTHR31465:SF7">
    <property type="entry name" value="SPHINGOID LONG-CHAIN BASE TRANSPORTER RSB1"/>
    <property type="match status" value="1"/>
</dbReference>
<feature type="transmembrane region" description="Helical" evidence="5">
    <location>
        <begin position="103"/>
        <end position="126"/>
    </location>
</feature>
<feature type="transmembrane region" description="Helical" evidence="5">
    <location>
        <begin position="72"/>
        <end position="91"/>
    </location>
</feature>
<feature type="transmembrane region" description="Helical" evidence="5">
    <location>
        <begin position="146"/>
        <end position="170"/>
    </location>
</feature>
<protein>
    <submittedName>
        <fullName evidence="6">Uncharacterized protein</fullName>
    </submittedName>
</protein>
<keyword evidence="2 5" id="KW-0812">Transmembrane</keyword>
<comment type="subcellular location">
    <subcellularLocation>
        <location evidence="1">Membrane</location>
        <topology evidence="1">Multi-pass membrane protein</topology>
    </subcellularLocation>
</comment>
<dbReference type="STRING" id="913774.A0A0C3CHI0"/>
<dbReference type="EMBL" id="KN832880">
    <property type="protein sequence ID" value="KIM98448.1"/>
    <property type="molecule type" value="Genomic_DNA"/>
</dbReference>
<sequence>MAAPLEARLYNPLNPNPWDTTFGHNENCTLDTCDVETSIFTYQPSLAANAVFIALFGTSLVLHAAQGIRWRTWVFTVAMVLGCMAEMVGYGGRIMMHANPFSFVGFMVQIVCITTAPVFYTAAIYVTLSKIVVFLGPEHSRFSPALYYWIFIPCDLVSLALQATGGAMSANSSGSDKVGVDISLAGLSFQVCSLVVFVLLVVDFAFRYRRSKHREILPTTFKCFVFVLSLAITLILVRCVYRIDELSDGYKGPLIHNEGLFIGLEGVMIVIATFVLNVAQRGLAFMSSERNAAIRMTETK</sequence>
<keyword evidence="7" id="KW-1185">Reference proteome</keyword>
<organism evidence="6 7">
    <name type="scientific">Oidiodendron maius (strain Zn)</name>
    <dbReference type="NCBI Taxonomy" id="913774"/>
    <lineage>
        <taxon>Eukaryota</taxon>
        <taxon>Fungi</taxon>
        <taxon>Dikarya</taxon>
        <taxon>Ascomycota</taxon>
        <taxon>Pezizomycotina</taxon>
        <taxon>Leotiomycetes</taxon>
        <taxon>Leotiomycetes incertae sedis</taxon>
        <taxon>Myxotrichaceae</taxon>
        <taxon>Oidiodendron</taxon>
    </lineage>
</organism>
<dbReference type="Proteomes" id="UP000054321">
    <property type="component" value="Unassembled WGS sequence"/>
</dbReference>
<evidence type="ECO:0000313" key="7">
    <source>
        <dbReference type="Proteomes" id="UP000054321"/>
    </source>
</evidence>
<name>A0A0C3CHI0_OIDMZ</name>
<gene>
    <name evidence="6" type="ORF">OIDMADRAFT_56810</name>
</gene>
<feature type="transmembrane region" description="Helical" evidence="5">
    <location>
        <begin position="259"/>
        <end position="279"/>
    </location>
</feature>
<evidence type="ECO:0000256" key="3">
    <source>
        <dbReference type="ARBA" id="ARBA00022989"/>
    </source>
</evidence>
<dbReference type="PANTHER" id="PTHR31465">
    <property type="entry name" value="PROTEIN RTA1-RELATED"/>
    <property type="match status" value="1"/>
</dbReference>
<evidence type="ECO:0000256" key="2">
    <source>
        <dbReference type="ARBA" id="ARBA00022692"/>
    </source>
</evidence>
<dbReference type="InterPro" id="IPR007568">
    <property type="entry name" value="RTA1"/>
</dbReference>
<feature type="transmembrane region" description="Helical" evidence="5">
    <location>
        <begin position="46"/>
        <end position="65"/>
    </location>
</feature>
<evidence type="ECO:0000256" key="4">
    <source>
        <dbReference type="ARBA" id="ARBA00023136"/>
    </source>
</evidence>
<evidence type="ECO:0000256" key="1">
    <source>
        <dbReference type="ARBA" id="ARBA00004141"/>
    </source>
</evidence>
<accession>A0A0C3CHI0</accession>
<evidence type="ECO:0000256" key="5">
    <source>
        <dbReference type="SAM" id="Phobius"/>
    </source>
</evidence>
<dbReference type="GO" id="GO:0000324">
    <property type="term" value="C:fungal-type vacuole"/>
    <property type="evidence" value="ECO:0007669"/>
    <property type="project" value="TreeGrafter"/>
</dbReference>
<keyword evidence="3 5" id="KW-1133">Transmembrane helix</keyword>
<dbReference type="InParanoid" id="A0A0C3CHI0"/>
<proteinExistence type="predicted"/>
<dbReference type="OrthoDB" id="4521223at2759"/>
<feature type="transmembrane region" description="Helical" evidence="5">
    <location>
        <begin position="182"/>
        <end position="202"/>
    </location>
</feature>
<dbReference type="AlphaFoldDB" id="A0A0C3CHI0"/>